<dbReference type="RefSeq" id="WP_185679084.1">
    <property type="nucleotide sequence ID" value="NZ_JACLAX010000007.1"/>
</dbReference>
<keyword evidence="6" id="KW-1185">Reference proteome</keyword>
<name>A0A7X1KPX9_9SPHN</name>
<protein>
    <submittedName>
        <fullName evidence="5">ParB/RepB/Spo0J family partition protein</fullName>
    </submittedName>
</protein>
<dbReference type="GO" id="GO:0005694">
    <property type="term" value="C:chromosome"/>
    <property type="evidence" value="ECO:0007669"/>
    <property type="project" value="TreeGrafter"/>
</dbReference>
<organism evidence="5 6">
    <name type="scientific">Novosphingobium piscinae</name>
    <dbReference type="NCBI Taxonomy" id="1507448"/>
    <lineage>
        <taxon>Bacteria</taxon>
        <taxon>Pseudomonadati</taxon>
        <taxon>Pseudomonadota</taxon>
        <taxon>Alphaproteobacteria</taxon>
        <taxon>Sphingomonadales</taxon>
        <taxon>Sphingomonadaceae</taxon>
        <taxon>Novosphingobium</taxon>
    </lineage>
</organism>
<dbReference type="EMBL" id="JACLAX010000007">
    <property type="protein sequence ID" value="MBC2669194.1"/>
    <property type="molecule type" value="Genomic_DNA"/>
</dbReference>
<dbReference type="InterPro" id="IPR003115">
    <property type="entry name" value="ParB_N"/>
</dbReference>
<keyword evidence="2" id="KW-0175">Coiled coil</keyword>
<dbReference type="Gene3D" id="1.10.10.2830">
    <property type="match status" value="1"/>
</dbReference>
<dbReference type="SUPFAM" id="SSF110849">
    <property type="entry name" value="ParB/Sulfiredoxin"/>
    <property type="match status" value="1"/>
</dbReference>
<evidence type="ECO:0000256" key="3">
    <source>
        <dbReference type="SAM" id="MobiDB-lite"/>
    </source>
</evidence>
<dbReference type="FunFam" id="3.90.1530.30:FF:000002">
    <property type="entry name" value="Chromosome partitioning protein ParB"/>
    <property type="match status" value="1"/>
</dbReference>
<dbReference type="Proteomes" id="UP000551327">
    <property type="component" value="Unassembled WGS sequence"/>
</dbReference>
<evidence type="ECO:0000256" key="2">
    <source>
        <dbReference type="SAM" id="Coils"/>
    </source>
</evidence>
<evidence type="ECO:0000256" key="1">
    <source>
        <dbReference type="ARBA" id="ARBA00006295"/>
    </source>
</evidence>
<evidence type="ECO:0000313" key="6">
    <source>
        <dbReference type="Proteomes" id="UP000551327"/>
    </source>
</evidence>
<dbReference type="PANTHER" id="PTHR33375">
    <property type="entry name" value="CHROMOSOME-PARTITIONING PROTEIN PARB-RELATED"/>
    <property type="match status" value="1"/>
</dbReference>
<dbReference type="Pfam" id="PF02195">
    <property type="entry name" value="ParB_N"/>
    <property type="match status" value="1"/>
</dbReference>
<dbReference type="CDD" id="cd16406">
    <property type="entry name" value="ParB_N_like"/>
    <property type="match status" value="1"/>
</dbReference>
<reference evidence="5 6" key="1">
    <citation type="submission" date="2020-08" db="EMBL/GenBank/DDBJ databases">
        <title>The genome sequence of type strain Novosphingobium piscinae KCTC 42194.</title>
        <authorList>
            <person name="Liu Y."/>
        </authorList>
    </citation>
    <scope>NUCLEOTIDE SEQUENCE [LARGE SCALE GENOMIC DNA]</scope>
    <source>
        <strain evidence="5 6">KCTC 42194</strain>
    </source>
</reference>
<proteinExistence type="inferred from homology"/>
<dbReference type="GO" id="GO:0007059">
    <property type="term" value="P:chromosome segregation"/>
    <property type="evidence" value="ECO:0007669"/>
    <property type="project" value="TreeGrafter"/>
</dbReference>
<dbReference type="InterPro" id="IPR036086">
    <property type="entry name" value="ParB/Sulfiredoxin_sf"/>
</dbReference>
<feature type="compositionally biased region" description="Basic and acidic residues" evidence="3">
    <location>
        <begin position="388"/>
        <end position="425"/>
    </location>
</feature>
<accession>A0A7X1KPX9</accession>
<dbReference type="AlphaFoldDB" id="A0A7X1KPX9"/>
<dbReference type="InterPro" id="IPR050336">
    <property type="entry name" value="Chromosome_partition/occlusion"/>
</dbReference>
<sequence>MASAASKIILSQSRDIPFNQLVLSQANVRRVKTGVSIEALAEDIARRTLLQSLNVRPQLDDDGKETGLFEVPAGGRRFRALELLVKQKRMAKTQPVPCVVREGSDISAEEDSLAENTHREQLHPLDQFRAMQVLSDQGLGLEDIAAHFMVTSAVVRQRLKLASVSPRLHAIYADDGMTLDQLMAFSVCEDHERQEQVWEMLAHSFNRSPAYIRSRLTEDTVRASDKRVRFVTLEAYVAAGGSVMRDLFEDDHGGWLQDVHLLDTLVAERLQAEAARLEAEGWKWAATAVDFPWGYRDDMRVLTGTAAELTDEELARAETLQAEAAALENDYERASDIPDEVEQRLTAIDEELALLLERPPVFAPEDMAMAGVFISVDVDGSLHVERGFVRAEDEPKPESDMADDGRYAGGEDGHDAASVDADRPCGGEPSQGSEPSREPEEDESSIKPLPDKLVCELTAERTLALQDAVANRPDVAFAVVLHAIVLQTFYHGARESCLGVAVHRTGFPHQAPGIADSVSARAIIARHDQWKARLPEHDIDLWAALLSMTGADQAALFAHCAAFGINAQWEPASRYDGRVSAHTVARRIEHAHVLARAVDLDMVAAGWKPGVENYLGRVTKPHILAAVAEARGEETAALIDHLKKGDMAREAARLLEDSAWLPEPLRTPGIADLVDLGAVSTAASDDLPAFLTGDGELEDGEDGSFDAWAIAAE</sequence>
<comment type="caution">
    <text evidence="5">The sequence shown here is derived from an EMBL/GenBank/DDBJ whole genome shotgun (WGS) entry which is preliminary data.</text>
</comment>
<dbReference type="SUPFAM" id="SSF109709">
    <property type="entry name" value="KorB DNA-binding domain-like"/>
    <property type="match status" value="1"/>
</dbReference>
<dbReference type="FunFam" id="1.10.10.2830:FF:000001">
    <property type="entry name" value="Chromosome partitioning protein ParB"/>
    <property type="match status" value="1"/>
</dbReference>
<evidence type="ECO:0000313" key="5">
    <source>
        <dbReference type="EMBL" id="MBC2669194.1"/>
    </source>
</evidence>
<dbReference type="SMART" id="SM00470">
    <property type="entry name" value="ParB"/>
    <property type="match status" value="1"/>
</dbReference>
<feature type="domain" description="ParB-like N-terminal" evidence="4">
    <location>
        <begin position="14"/>
        <end position="117"/>
    </location>
</feature>
<evidence type="ECO:0000259" key="4">
    <source>
        <dbReference type="SMART" id="SM00470"/>
    </source>
</evidence>
<dbReference type="Gene3D" id="3.90.1530.30">
    <property type="match status" value="1"/>
</dbReference>
<gene>
    <name evidence="5" type="ORF">H7F53_08570</name>
</gene>
<dbReference type="PANTHER" id="PTHR33375:SF7">
    <property type="entry name" value="CHROMOSOME 2-PARTITIONING PROTEIN PARB-RELATED"/>
    <property type="match status" value="1"/>
</dbReference>
<feature type="coiled-coil region" evidence="2">
    <location>
        <begin position="310"/>
        <end position="337"/>
    </location>
</feature>
<feature type="region of interest" description="Disordered" evidence="3">
    <location>
        <begin position="388"/>
        <end position="450"/>
    </location>
</feature>
<comment type="similarity">
    <text evidence="1">Belongs to the ParB family.</text>
</comment>